<accession>A0AAC9FI28</accession>
<dbReference type="Gene3D" id="1.10.357.10">
    <property type="entry name" value="Tetracycline Repressor, domain 2"/>
    <property type="match status" value="1"/>
</dbReference>
<gene>
    <name evidence="4" type="ORF">ADU70_0468</name>
    <name evidence="5" type="ORF">ADU72_0203</name>
</gene>
<dbReference type="RefSeq" id="WP_062904399.1">
    <property type="nucleotide sequence ID" value="NZ_CP012288.1"/>
</dbReference>
<organism evidence="4 7">
    <name type="scientific">Pediococcus damnosus</name>
    <dbReference type="NCBI Taxonomy" id="51663"/>
    <lineage>
        <taxon>Bacteria</taxon>
        <taxon>Bacillati</taxon>
        <taxon>Bacillota</taxon>
        <taxon>Bacilli</taxon>
        <taxon>Lactobacillales</taxon>
        <taxon>Lactobacillaceae</taxon>
        <taxon>Pediococcus</taxon>
    </lineage>
</organism>
<protein>
    <recommendedName>
        <fullName evidence="3">HTH tetR-type domain-containing protein</fullName>
    </recommendedName>
</protein>
<sequence>MTAATELAAESGFEAITLSRVAKRLDIQPQSMYRYTKNTEDLRAKVFAKSMQELVDYLYQSLIGLSGTTALEQLTYTVAFGEYSEVIPHDFAAVSKYLKYPDVATQYNRLYAMLPLYLAQIAHDPEIIRRGTSLLSDFMLGESVNAHNNGADNIEVRQADFRKNVTQILGMLAKSSRKKA</sequence>
<keyword evidence="6" id="KW-1185">Reference proteome</keyword>
<evidence type="ECO:0000256" key="2">
    <source>
        <dbReference type="PROSITE-ProRule" id="PRU00335"/>
    </source>
</evidence>
<feature type="DNA-binding region" description="H-T-H motif" evidence="2">
    <location>
        <begin position="17"/>
        <end position="36"/>
    </location>
</feature>
<keyword evidence="1 2" id="KW-0238">DNA-binding</keyword>
<evidence type="ECO:0000259" key="3">
    <source>
        <dbReference type="PROSITE" id="PS50977"/>
    </source>
</evidence>
<evidence type="ECO:0000313" key="7">
    <source>
        <dbReference type="Proteomes" id="UP000076405"/>
    </source>
</evidence>
<evidence type="ECO:0000313" key="6">
    <source>
        <dbReference type="Proteomes" id="UP000076244"/>
    </source>
</evidence>
<dbReference type="GO" id="GO:0003677">
    <property type="term" value="F:DNA binding"/>
    <property type="evidence" value="ECO:0007669"/>
    <property type="project" value="UniProtKB-UniRule"/>
</dbReference>
<dbReference type="SUPFAM" id="SSF46689">
    <property type="entry name" value="Homeodomain-like"/>
    <property type="match status" value="1"/>
</dbReference>
<proteinExistence type="predicted"/>
<dbReference type="InterPro" id="IPR001647">
    <property type="entry name" value="HTH_TetR"/>
</dbReference>
<dbReference type="AlphaFoldDB" id="A0AAC9FI28"/>
<evidence type="ECO:0000313" key="5">
    <source>
        <dbReference type="EMBL" id="AMV66152.1"/>
    </source>
</evidence>
<dbReference type="KEGG" id="pdm:ADU72_0203"/>
<dbReference type="Proteomes" id="UP000076405">
    <property type="component" value="Chromosome"/>
</dbReference>
<reference evidence="6 7" key="1">
    <citation type="journal article" date="2016" name="PLoS ONE">
        <title>The Identification of Novel Diagnostic Marker Genes for the Detection of Beer Spoiling Pediococcus damnosus Strains Using the BlAst Diagnostic Gene findEr.</title>
        <authorList>
            <person name="Behr J."/>
            <person name="Geissler A.J."/>
            <person name="Schmid J."/>
            <person name="Zehe A."/>
            <person name="Vogel R.F."/>
        </authorList>
    </citation>
    <scope>NUCLEOTIDE SEQUENCE [LARGE SCALE GENOMIC DNA]</scope>
    <source>
        <strain evidence="4 7">TMW 2.1533</strain>
        <strain evidence="5 6">TMW 2.1535</strain>
    </source>
</reference>
<name>A0AAC9FI28_9LACO</name>
<dbReference type="InterPro" id="IPR009057">
    <property type="entry name" value="Homeodomain-like_sf"/>
</dbReference>
<dbReference type="Proteomes" id="UP000076244">
    <property type="component" value="Chromosome"/>
</dbReference>
<dbReference type="EMBL" id="CP012275">
    <property type="protein sequence ID" value="AMV61968.1"/>
    <property type="molecule type" value="Genomic_DNA"/>
</dbReference>
<dbReference type="PROSITE" id="PS50977">
    <property type="entry name" value="HTH_TETR_2"/>
    <property type="match status" value="1"/>
</dbReference>
<evidence type="ECO:0000256" key="1">
    <source>
        <dbReference type="ARBA" id="ARBA00023125"/>
    </source>
</evidence>
<feature type="domain" description="HTH tetR-type" evidence="3">
    <location>
        <begin position="1"/>
        <end position="54"/>
    </location>
</feature>
<dbReference type="Pfam" id="PF00440">
    <property type="entry name" value="TetR_N"/>
    <property type="match status" value="1"/>
</dbReference>
<evidence type="ECO:0000313" key="4">
    <source>
        <dbReference type="EMBL" id="AMV61968.1"/>
    </source>
</evidence>
<dbReference type="EMBL" id="CP012288">
    <property type="protein sequence ID" value="AMV66152.1"/>
    <property type="molecule type" value="Genomic_DNA"/>
</dbReference>